<gene>
    <name evidence="2" type="ORF">PHMEG_00038350</name>
</gene>
<dbReference type="EMBL" id="NBNE01017755">
    <property type="protein sequence ID" value="OWY92590.1"/>
    <property type="molecule type" value="Genomic_DNA"/>
</dbReference>
<sequence length="181" mass="20862">MRLSPTLLAILLLLVYFDFAVAVGQTAIVASDFVASTGAKNDKPIRSLRVPNKEDITTDDGLVGEDRFIDPLFARAAEILAKICNIGCRSKTVKDLDQWIQDMTIVWHGKAKLKLLYKDLYKHFETIKNQGWNPSTLKEELKIAQKIETTRHANLMKDENYLLWIEFTKYWLKTYKKINID</sequence>
<keyword evidence="3" id="KW-1185">Reference proteome</keyword>
<feature type="signal peptide" evidence="1">
    <location>
        <begin position="1"/>
        <end position="22"/>
    </location>
</feature>
<feature type="chain" id="PRO_5012511004" description="RxLR effector protein" evidence="1">
    <location>
        <begin position="23"/>
        <end position="181"/>
    </location>
</feature>
<evidence type="ECO:0000256" key="1">
    <source>
        <dbReference type="SAM" id="SignalP"/>
    </source>
</evidence>
<dbReference type="Proteomes" id="UP000198211">
    <property type="component" value="Unassembled WGS sequence"/>
</dbReference>
<organism evidence="2 3">
    <name type="scientific">Phytophthora megakarya</name>
    <dbReference type="NCBI Taxonomy" id="4795"/>
    <lineage>
        <taxon>Eukaryota</taxon>
        <taxon>Sar</taxon>
        <taxon>Stramenopiles</taxon>
        <taxon>Oomycota</taxon>
        <taxon>Peronosporomycetes</taxon>
        <taxon>Peronosporales</taxon>
        <taxon>Peronosporaceae</taxon>
        <taxon>Phytophthora</taxon>
    </lineage>
</organism>
<reference evidence="3" key="1">
    <citation type="submission" date="2017-03" db="EMBL/GenBank/DDBJ databases">
        <title>Phytopthora megakarya and P. palmivora, two closely related causual agents of cacao black pod achieved similar genome size and gene model numbers by different mechanisms.</title>
        <authorList>
            <person name="Ali S."/>
            <person name="Shao J."/>
            <person name="Larry D.J."/>
            <person name="Kronmiller B."/>
            <person name="Shen D."/>
            <person name="Strem M.D."/>
            <person name="Melnick R.L."/>
            <person name="Guiltinan M.J."/>
            <person name="Tyler B.M."/>
            <person name="Meinhardt L.W."/>
            <person name="Bailey B.A."/>
        </authorList>
    </citation>
    <scope>NUCLEOTIDE SEQUENCE [LARGE SCALE GENOMIC DNA]</scope>
    <source>
        <strain evidence="3">zdho120</strain>
    </source>
</reference>
<comment type="caution">
    <text evidence="2">The sequence shown here is derived from an EMBL/GenBank/DDBJ whole genome shotgun (WGS) entry which is preliminary data.</text>
</comment>
<proteinExistence type="predicted"/>
<protein>
    <recommendedName>
        <fullName evidence="4">RxLR effector protein</fullName>
    </recommendedName>
</protein>
<dbReference type="AlphaFoldDB" id="A0A225UI22"/>
<evidence type="ECO:0000313" key="3">
    <source>
        <dbReference type="Proteomes" id="UP000198211"/>
    </source>
</evidence>
<evidence type="ECO:0000313" key="2">
    <source>
        <dbReference type="EMBL" id="OWY92590.1"/>
    </source>
</evidence>
<dbReference type="OrthoDB" id="146364at2759"/>
<accession>A0A225UI22</accession>
<evidence type="ECO:0008006" key="4">
    <source>
        <dbReference type="Google" id="ProtNLM"/>
    </source>
</evidence>
<name>A0A225UI22_9STRA</name>
<keyword evidence="1" id="KW-0732">Signal</keyword>